<accession>A0AB38G0E1</accession>
<dbReference type="SUPFAM" id="SSF46689">
    <property type="entry name" value="Homeodomain-like"/>
    <property type="match status" value="1"/>
</dbReference>
<dbReference type="InterPro" id="IPR009057">
    <property type="entry name" value="Homeodomain-like_sf"/>
</dbReference>
<comment type="caution">
    <text evidence="7">The sequence shown here is derived from an EMBL/GenBank/DDBJ whole genome shotgun (WGS) entry which is preliminary data.</text>
</comment>
<evidence type="ECO:0000256" key="2">
    <source>
        <dbReference type="ARBA" id="ARBA00022840"/>
    </source>
</evidence>
<dbReference type="GO" id="GO:0043565">
    <property type="term" value="F:sequence-specific DNA binding"/>
    <property type="evidence" value="ECO:0007669"/>
    <property type="project" value="InterPro"/>
</dbReference>
<organism evidence="7 8">
    <name type="scientific">Yokenella regensburgei</name>
    <dbReference type="NCBI Taxonomy" id="158877"/>
    <lineage>
        <taxon>Bacteria</taxon>
        <taxon>Pseudomonadati</taxon>
        <taxon>Pseudomonadota</taxon>
        <taxon>Gammaproteobacteria</taxon>
        <taxon>Enterobacterales</taxon>
        <taxon>Enterobacteriaceae</taxon>
        <taxon>Yokenella</taxon>
    </lineage>
</organism>
<keyword evidence="4" id="KW-0238">DNA-binding</keyword>
<evidence type="ECO:0000313" key="7">
    <source>
        <dbReference type="EMBL" id="SQA64630.1"/>
    </source>
</evidence>
<dbReference type="InterPro" id="IPR025662">
    <property type="entry name" value="Sigma_54_int_dom_ATP-bd_1"/>
</dbReference>
<dbReference type="Gene3D" id="1.10.8.60">
    <property type="match status" value="1"/>
</dbReference>
<gene>
    <name evidence="7" type="primary">zraR</name>
    <name evidence="7" type="ORF">NCTC11967_03661</name>
</gene>
<dbReference type="InterPro" id="IPR002197">
    <property type="entry name" value="HTH_Fis"/>
</dbReference>
<dbReference type="SMART" id="SM00382">
    <property type="entry name" value="AAA"/>
    <property type="match status" value="1"/>
</dbReference>
<dbReference type="Pfam" id="PF00158">
    <property type="entry name" value="Sigma54_activat"/>
    <property type="match status" value="1"/>
</dbReference>
<dbReference type="Gene3D" id="3.40.50.300">
    <property type="entry name" value="P-loop containing nucleotide triphosphate hydrolases"/>
    <property type="match status" value="1"/>
</dbReference>
<dbReference type="InterPro" id="IPR058031">
    <property type="entry name" value="AAA_lid_NorR"/>
</dbReference>
<dbReference type="GO" id="GO:0006355">
    <property type="term" value="P:regulation of DNA-templated transcription"/>
    <property type="evidence" value="ECO:0007669"/>
    <property type="project" value="InterPro"/>
</dbReference>
<keyword evidence="2" id="KW-0067">ATP-binding</keyword>
<dbReference type="Proteomes" id="UP000251313">
    <property type="component" value="Unassembled WGS sequence"/>
</dbReference>
<dbReference type="PROSITE" id="PS50045">
    <property type="entry name" value="SIGMA54_INTERACT_4"/>
    <property type="match status" value="1"/>
</dbReference>
<keyword evidence="5" id="KW-0804">Transcription</keyword>
<dbReference type="InterPro" id="IPR025943">
    <property type="entry name" value="Sigma_54_int_dom_ATP-bd_2"/>
</dbReference>
<dbReference type="PANTHER" id="PTHR32071:SF117">
    <property type="entry name" value="PTS-DEPENDENT DIHYDROXYACETONE KINASE OPERON REGULATORY PROTEIN-RELATED"/>
    <property type="match status" value="1"/>
</dbReference>
<dbReference type="FunFam" id="3.40.50.300:FF:000006">
    <property type="entry name" value="DNA-binding transcriptional regulator NtrC"/>
    <property type="match status" value="1"/>
</dbReference>
<evidence type="ECO:0000256" key="3">
    <source>
        <dbReference type="ARBA" id="ARBA00023015"/>
    </source>
</evidence>
<dbReference type="Gene3D" id="1.10.10.60">
    <property type="entry name" value="Homeodomain-like"/>
    <property type="match status" value="1"/>
</dbReference>
<keyword evidence="3" id="KW-0805">Transcription regulation</keyword>
<evidence type="ECO:0000256" key="5">
    <source>
        <dbReference type="ARBA" id="ARBA00023163"/>
    </source>
</evidence>
<dbReference type="AlphaFoldDB" id="A0AB38G0E1"/>
<sequence length="513" mass="57851">MSLQQALQFSHALVQPDDEAGLVEWLLSTFREHWQPEGIILGLCDYSGRLLECTGWHRGGVFRMALPVADFSHPLATVVQDNVPHLWDTLHGGARTEHPDFRELLMTMPASTGLLVLPVCDERQNITGVLGLFDQSGTLQQWSDRDEPGLLLRLFSRQRERLQRLQHNQRESRCLRDSLRRVTDEQVQLNEFTQLLENRLVGQSAAVQQLRADIRAAAGHSLSVLIEGETGVGKEVVAQLLHACSSRAGQPMVALNCAAVPENLIESELFGWQKGAFSGAHSNKTGLIAQANGGTLFLDEVGDMPLLMQVKLLRVLETRQYRPLGSEGEQHSDFRLIAATHRSLRERVAEGRFRPDLYHRLCQCALAVPPLRERPEDIPLLCRHFIADFSERDHKHPAGLSQEALRQLLGYTFPGNIRELRNMMEVACARTADGQWIDELPVLSTSQAASPVREGGPDDYAHIRDLREAVQQFESDVIQSRLRVFQGNRQRVAESLNVPRRTLDHKCQKREQM</sequence>
<dbReference type="CDD" id="cd00009">
    <property type="entry name" value="AAA"/>
    <property type="match status" value="1"/>
</dbReference>
<feature type="domain" description="Sigma-54 factor interaction" evidence="6">
    <location>
        <begin position="200"/>
        <end position="429"/>
    </location>
</feature>
<proteinExistence type="predicted"/>
<dbReference type="PROSITE" id="PS00676">
    <property type="entry name" value="SIGMA54_INTERACT_2"/>
    <property type="match status" value="1"/>
</dbReference>
<evidence type="ECO:0000256" key="1">
    <source>
        <dbReference type="ARBA" id="ARBA00022741"/>
    </source>
</evidence>
<evidence type="ECO:0000256" key="4">
    <source>
        <dbReference type="ARBA" id="ARBA00023125"/>
    </source>
</evidence>
<dbReference type="PROSITE" id="PS00688">
    <property type="entry name" value="SIGMA54_INTERACT_3"/>
    <property type="match status" value="1"/>
</dbReference>
<dbReference type="PANTHER" id="PTHR32071">
    <property type="entry name" value="TRANSCRIPTIONAL REGULATORY PROTEIN"/>
    <property type="match status" value="1"/>
</dbReference>
<dbReference type="InterPro" id="IPR002078">
    <property type="entry name" value="Sigma_54_int"/>
</dbReference>
<keyword evidence="1" id="KW-0547">Nucleotide-binding</keyword>
<dbReference type="Pfam" id="PF25601">
    <property type="entry name" value="AAA_lid_14"/>
    <property type="match status" value="1"/>
</dbReference>
<dbReference type="InterPro" id="IPR003593">
    <property type="entry name" value="AAA+_ATPase"/>
</dbReference>
<evidence type="ECO:0000259" key="6">
    <source>
        <dbReference type="PROSITE" id="PS50045"/>
    </source>
</evidence>
<dbReference type="EMBL" id="UAVL01000019">
    <property type="protein sequence ID" value="SQA64630.1"/>
    <property type="molecule type" value="Genomic_DNA"/>
</dbReference>
<dbReference type="Pfam" id="PF02954">
    <property type="entry name" value="HTH_8"/>
    <property type="match status" value="1"/>
</dbReference>
<dbReference type="SUPFAM" id="SSF52540">
    <property type="entry name" value="P-loop containing nucleoside triphosphate hydrolases"/>
    <property type="match status" value="1"/>
</dbReference>
<dbReference type="PROSITE" id="PS00675">
    <property type="entry name" value="SIGMA54_INTERACT_1"/>
    <property type="match status" value="1"/>
</dbReference>
<evidence type="ECO:0000313" key="8">
    <source>
        <dbReference type="Proteomes" id="UP000251313"/>
    </source>
</evidence>
<dbReference type="InterPro" id="IPR025944">
    <property type="entry name" value="Sigma_54_int_dom_CS"/>
</dbReference>
<protein>
    <submittedName>
        <fullName evidence="7">Transcriptional regulatory protein ZraR</fullName>
    </submittedName>
</protein>
<name>A0AB38G0E1_9ENTR</name>
<dbReference type="GO" id="GO:0005524">
    <property type="term" value="F:ATP binding"/>
    <property type="evidence" value="ECO:0007669"/>
    <property type="project" value="UniProtKB-KW"/>
</dbReference>
<reference evidence="7 8" key="1">
    <citation type="submission" date="2018-06" db="EMBL/GenBank/DDBJ databases">
        <authorList>
            <consortium name="Pathogen Informatics"/>
            <person name="Doyle S."/>
        </authorList>
    </citation>
    <scope>NUCLEOTIDE SEQUENCE [LARGE SCALE GENOMIC DNA]</scope>
    <source>
        <strain evidence="7 8">NCTC11967</strain>
    </source>
</reference>
<dbReference type="InterPro" id="IPR027417">
    <property type="entry name" value="P-loop_NTPase"/>
</dbReference>